<keyword evidence="10" id="KW-0472">Membrane</keyword>
<name>A0ABS6E4G8_9FIRM</name>
<keyword evidence="10" id="KW-1133">Transmembrane helix</keyword>
<comment type="caution">
    <text evidence="13">The sequence shown here is derived from an EMBL/GenBank/DDBJ whole genome shotgun (WGS) entry which is preliminary data.</text>
</comment>
<gene>
    <name evidence="13" type="ORF">KQI42_07300</name>
</gene>
<dbReference type="PANTHER" id="PTHR24421:SF10">
    <property type="entry name" value="NITRATE_NITRITE SENSOR PROTEIN NARQ"/>
    <property type="match status" value="1"/>
</dbReference>
<feature type="transmembrane region" description="Helical" evidence="10">
    <location>
        <begin position="7"/>
        <end position="25"/>
    </location>
</feature>
<evidence type="ECO:0000256" key="6">
    <source>
        <dbReference type="ARBA" id="ARBA00022777"/>
    </source>
</evidence>
<keyword evidence="8" id="KW-0902">Two-component regulatory system</keyword>
<dbReference type="EC" id="2.7.13.3" evidence="2"/>
<evidence type="ECO:0000256" key="1">
    <source>
        <dbReference type="ARBA" id="ARBA00000085"/>
    </source>
</evidence>
<evidence type="ECO:0000256" key="9">
    <source>
        <dbReference type="SAM" id="Coils"/>
    </source>
</evidence>
<dbReference type="Proteomes" id="UP000749471">
    <property type="component" value="Unassembled WGS sequence"/>
</dbReference>
<evidence type="ECO:0000313" key="13">
    <source>
        <dbReference type="EMBL" id="MBU5437808.1"/>
    </source>
</evidence>
<keyword evidence="4" id="KW-0808">Transferase</keyword>
<feature type="coiled-coil region" evidence="9">
    <location>
        <begin position="159"/>
        <end position="196"/>
    </location>
</feature>
<keyword evidence="5" id="KW-0547">Nucleotide-binding</keyword>
<keyword evidence="3" id="KW-0597">Phosphoprotein</keyword>
<keyword evidence="10" id="KW-0812">Transmembrane</keyword>
<dbReference type="PANTHER" id="PTHR24421">
    <property type="entry name" value="NITRATE/NITRITE SENSOR PROTEIN NARX-RELATED"/>
    <property type="match status" value="1"/>
</dbReference>
<sequence>MGKLNKYNFYSYIALRILIALDIIYRCRSNITNLLIFLGLFLLIIVNDNLRINYFYKDVKKYYLSLFLSMIISIILAFNIHGYIDVYIYMSFYELILYTEGRISQLFVGLEIALFLLLLIFRTISGEEIRNIEFWKESLIDILMILLGLFFYLISLFTYKALRKEKKEVERLNEELELSYNKLKEQSEKIEELTITKERNRVAGEIHDNLGHSLVALNMNLDVIEKIIDRDIVKAKQLINKSHILTKESMEKLRKAVYALKEEGSSTLIDSIERMAANIEGTGEVKVILNVDEKVEDLLPEYKNIIYISIKEALTNSIKHGEAKEISINIKLGKNKIFISIEDNGLGCNSLVKGNGLIGIEDRINKFGGDVTYSDKDKKGFKMDLSLPI</sequence>
<evidence type="ECO:0000256" key="10">
    <source>
        <dbReference type="SAM" id="Phobius"/>
    </source>
</evidence>
<evidence type="ECO:0000256" key="3">
    <source>
        <dbReference type="ARBA" id="ARBA00022553"/>
    </source>
</evidence>
<keyword evidence="7" id="KW-0067">ATP-binding</keyword>
<dbReference type="Pfam" id="PF02518">
    <property type="entry name" value="HATPase_c"/>
    <property type="match status" value="1"/>
</dbReference>
<dbReference type="InterPro" id="IPR050482">
    <property type="entry name" value="Sensor_HK_TwoCompSys"/>
</dbReference>
<dbReference type="CDD" id="cd16917">
    <property type="entry name" value="HATPase_UhpB-NarQ-NarX-like"/>
    <property type="match status" value="1"/>
</dbReference>
<keyword evidence="6 13" id="KW-0418">Kinase</keyword>
<dbReference type="InterPro" id="IPR003594">
    <property type="entry name" value="HATPase_dom"/>
</dbReference>
<dbReference type="GO" id="GO:0016301">
    <property type="term" value="F:kinase activity"/>
    <property type="evidence" value="ECO:0007669"/>
    <property type="project" value="UniProtKB-KW"/>
</dbReference>
<protein>
    <recommendedName>
        <fullName evidence="2">histidine kinase</fullName>
        <ecNumber evidence="2">2.7.13.3</ecNumber>
    </recommendedName>
</protein>
<dbReference type="Pfam" id="PF07730">
    <property type="entry name" value="HisKA_3"/>
    <property type="match status" value="1"/>
</dbReference>
<organism evidence="13 14">
    <name type="scientific">Tissierella simiarum</name>
    <dbReference type="NCBI Taxonomy" id="2841534"/>
    <lineage>
        <taxon>Bacteria</taxon>
        <taxon>Bacillati</taxon>
        <taxon>Bacillota</taxon>
        <taxon>Tissierellia</taxon>
        <taxon>Tissierellales</taxon>
        <taxon>Tissierellaceae</taxon>
        <taxon>Tissierella</taxon>
    </lineage>
</organism>
<dbReference type="EMBL" id="JAHLPM010000005">
    <property type="protein sequence ID" value="MBU5437808.1"/>
    <property type="molecule type" value="Genomic_DNA"/>
</dbReference>
<feature type="domain" description="Signal transduction histidine kinase subgroup 3 dimerisation and phosphoacceptor" evidence="12">
    <location>
        <begin position="198"/>
        <end position="263"/>
    </location>
</feature>
<reference evidence="13 14" key="1">
    <citation type="submission" date="2021-06" db="EMBL/GenBank/DDBJ databases">
        <authorList>
            <person name="Sun Q."/>
            <person name="Li D."/>
        </authorList>
    </citation>
    <scope>NUCLEOTIDE SEQUENCE [LARGE SCALE GENOMIC DNA]</scope>
    <source>
        <strain evidence="13 14">MSJ-40</strain>
    </source>
</reference>
<feature type="transmembrane region" description="Helical" evidence="10">
    <location>
        <begin position="142"/>
        <end position="162"/>
    </location>
</feature>
<evidence type="ECO:0000256" key="8">
    <source>
        <dbReference type="ARBA" id="ARBA00023012"/>
    </source>
</evidence>
<evidence type="ECO:0000256" key="5">
    <source>
        <dbReference type="ARBA" id="ARBA00022741"/>
    </source>
</evidence>
<feature type="transmembrane region" description="Helical" evidence="10">
    <location>
        <begin position="103"/>
        <end position="121"/>
    </location>
</feature>
<feature type="domain" description="Histidine kinase/HSP90-like ATPase" evidence="11">
    <location>
        <begin position="310"/>
        <end position="388"/>
    </location>
</feature>
<evidence type="ECO:0000256" key="2">
    <source>
        <dbReference type="ARBA" id="ARBA00012438"/>
    </source>
</evidence>
<dbReference type="RefSeq" id="WP_216518314.1">
    <property type="nucleotide sequence ID" value="NZ_JAHLPM010000005.1"/>
</dbReference>
<evidence type="ECO:0000259" key="12">
    <source>
        <dbReference type="Pfam" id="PF07730"/>
    </source>
</evidence>
<feature type="transmembrane region" description="Helical" evidence="10">
    <location>
        <begin position="31"/>
        <end position="50"/>
    </location>
</feature>
<comment type="catalytic activity">
    <reaction evidence="1">
        <text>ATP + protein L-histidine = ADP + protein N-phospho-L-histidine.</text>
        <dbReference type="EC" id="2.7.13.3"/>
    </reaction>
</comment>
<evidence type="ECO:0000256" key="4">
    <source>
        <dbReference type="ARBA" id="ARBA00022679"/>
    </source>
</evidence>
<keyword evidence="9" id="KW-0175">Coiled coil</keyword>
<evidence type="ECO:0000256" key="7">
    <source>
        <dbReference type="ARBA" id="ARBA00022840"/>
    </source>
</evidence>
<keyword evidence="14" id="KW-1185">Reference proteome</keyword>
<feature type="transmembrane region" description="Helical" evidence="10">
    <location>
        <begin position="62"/>
        <end position="83"/>
    </location>
</feature>
<dbReference type="InterPro" id="IPR011712">
    <property type="entry name" value="Sig_transdc_His_kin_sub3_dim/P"/>
</dbReference>
<proteinExistence type="predicted"/>
<accession>A0ABS6E4G8</accession>
<evidence type="ECO:0000313" key="14">
    <source>
        <dbReference type="Proteomes" id="UP000749471"/>
    </source>
</evidence>
<evidence type="ECO:0000259" key="11">
    <source>
        <dbReference type="Pfam" id="PF02518"/>
    </source>
</evidence>